<evidence type="ECO:0000313" key="2">
    <source>
        <dbReference type="Proteomes" id="UP000887569"/>
    </source>
</evidence>
<dbReference type="WBParaSite" id="PgR014X_g031_t01">
    <property type="protein sequence ID" value="PgR014X_g031_t01"/>
    <property type="gene ID" value="PgR014X_g031"/>
</dbReference>
<evidence type="ECO:0000256" key="1">
    <source>
        <dbReference type="SAM" id="Phobius"/>
    </source>
</evidence>
<keyword evidence="1" id="KW-0812">Transmembrane</keyword>
<accession>A0A915ARX6</accession>
<keyword evidence="1" id="KW-0472">Membrane</keyword>
<keyword evidence="1" id="KW-1133">Transmembrane helix</keyword>
<feature type="transmembrane region" description="Helical" evidence="1">
    <location>
        <begin position="25"/>
        <end position="48"/>
    </location>
</feature>
<reference evidence="3" key="1">
    <citation type="submission" date="2022-11" db="UniProtKB">
        <authorList>
            <consortium name="WormBaseParasite"/>
        </authorList>
    </citation>
    <scope>IDENTIFICATION</scope>
</reference>
<sequence length="111" mass="12850">MVYGIPLFYLLEACFSYFNENLNNGFRVCVCVCVCVCASALPLINILINRFYLLWRLQCLICCLLLSMNSEVRLSYYGLTLQSSNNAVEFVSFQTEVFPQLYCMICFSQSW</sequence>
<dbReference type="Proteomes" id="UP000887569">
    <property type="component" value="Unplaced"/>
</dbReference>
<keyword evidence="2" id="KW-1185">Reference proteome</keyword>
<name>A0A915ARX6_PARUN</name>
<protein>
    <submittedName>
        <fullName evidence="3">Uncharacterized protein</fullName>
    </submittedName>
</protein>
<organism evidence="2 3">
    <name type="scientific">Parascaris univalens</name>
    <name type="common">Nematode worm</name>
    <dbReference type="NCBI Taxonomy" id="6257"/>
    <lineage>
        <taxon>Eukaryota</taxon>
        <taxon>Metazoa</taxon>
        <taxon>Ecdysozoa</taxon>
        <taxon>Nematoda</taxon>
        <taxon>Chromadorea</taxon>
        <taxon>Rhabditida</taxon>
        <taxon>Spirurina</taxon>
        <taxon>Ascaridomorpha</taxon>
        <taxon>Ascaridoidea</taxon>
        <taxon>Ascarididae</taxon>
        <taxon>Parascaris</taxon>
    </lineage>
</organism>
<dbReference type="AlphaFoldDB" id="A0A915ARX6"/>
<proteinExistence type="predicted"/>
<evidence type="ECO:0000313" key="3">
    <source>
        <dbReference type="WBParaSite" id="PgR014X_g031_t01"/>
    </source>
</evidence>